<dbReference type="Pfam" id="PF00300">
    <property type="entry name" value="His_Phos_1"/>
    <property type="match status" value="1"/>
</dbReference>
<reference evidence="1 2" key="1">
    <citation type="submission" date="2017-09" db="EMBL/GenBank/DDBJ databases">
        <title>Reassesment of A. cryaerophilus.</title>
        <authorList>
            <person name="Perez-Cataluna A."/>
            <person name="Collado L."/>
            <person name="Salgado O."/>
            <person name="Lefinanco V."/>
            <person name="Figueras M.J."/>
        </authorList>
    </citation>
    <scope>NUCLEOTIDE SEQUENCE [LARGE SCALE GENOMIC DNA]</scope>
    <source>
        <strain evidence="1 2">LMG 9065</strain>
    </source>
</reference>
<organism evidence="1 2">
    <name type="scientific">Aliarcobacter cryaerophilus</name>
    <dbReference type="NCBI Taxonomy" id="28198"/>
    <lineage>
        <taxon>Bacteria</taxon>
        <taxon>Pseudomonadati</taxon>
        <taxon>Campylobacterota</taxon>
        <taxon>Epsilonproteobacteria</taxon>
        <taxon>Campylobacterales</taxon>
        <taxon>Arcobacteraceae</taxon>
        <taxon>Aliarcobacter</taxon>
    </lineage>
</organism>
<dbReference type="InterPro" id="IPR029033">
    <property type="entry name" value="His_PPase_superfam"/>
</dbReference>
<comment type="caution">
    <text evidence="1">The sequence shown here is derived from an EMBL/GenBank/DDBJ whole genome shotgun (WGS) entry which is preliminary data.</text>
</comment>
<evidence type="ECO:0000313" key="1">
    <source>
        <dbReference type="EMBL" id="PRM96697.1"/>
    </source>
</evidence>
<dbReference type="Gene3D" id="3.40.50.1240">
    <property type="entry name" value="Phosphoglycerate mutase-like"/>
    <property type="match status" value="1"/>
</dbReference>
<dbReference type="SUPFAM" id="SSF53254">
    <property type="entry name" value="Phosphoglycerate mutase-like"/>
    <property type="match status" value="1"/>
</dbReference>
<evidence type="ECO:0000313" key="2">
    <source>
        <dbReference type="Proteomes" id="UP000239151"/>
    </source>
</evidence>
<accession>A0A2S9TCZ4</accession>
<sequence>MKYLIRHAHKENSKVHSKLSQKGITDSRNYGMSLKKNNIKISKIVTSPIIRCVETANHIKETYGDLEVLESTLLGNPGVFISDSEKAMNVFEKYNLVDIINMQLSNNAIEGFKNINIAINELKKFILNESDNTLFISHDAIITPFIYSLYNKVNILESDIVKYLDGFKISNEKDTLYTNSFRL</sequence>
<proteinExistence type="predicted"/>
<dbReference type="AlphaFoldDB" id="A0A2S9TCZ4"/>
<dbReference type="EMBL" id="NXGI01000017">
    <property type="protein sequence ID" value="PRM96697.1"/>
    <property type="molecule type" value="Genomic_DNA"/>
</dbReference>
<dbReference type="CDD" id="cd07067">
    <property type="entry name" value="HP_PGM_like"/>
    <property type="match status" value="1"/>
</dbReference>
<name>A0A2S9TCZ4_9BACT</name>
<dbReference type="InterPro" id="IPR013078">
    <property type="entry name" value="His_Pase_superF_clade-1"/>
</dbReference>
<evidence type="ECO:0008006" key="3">
    <source>
        <dbReference type="Google" id="ProtNLM"/>
    </source>
</evidence>
<dbReference type="Proteomes" id="UP000239151">
    <property type="component" value="Unassembled WGS sequence"/>
</dbReference>
<protein>
    <recommendedName>
        <fullName evidence="3">Histidine phosphatase family protein</fullName>
    </recommendedName>
</protein>
<gene>
    <name evidence="1" type="ORF">CJ670_07995</name>
</gene>